<dbReference type="AlphaFoldDB" id="A0A3M7RMU2"/>
<gene>
    <name evidence="1" type="ORF">BpHYR1_040673</name>
</gene>
<dbReference type="EMBL" id="REGN01003036">
    <property type="protein sequence ID" value="RNA24871.1"/>
    <property type="molecule type" value="Genomic_DNA"/>
</dbReference>
<evidence type="ECO:0000313" key="2">
    <source>
        <dbReference type="Proteomes" id="UP000276133"/>
    </source>
</evidence>
<proteinExistence type="predicted"/>
<protein>
    <submittedName>
        <fullName evidence="1">Uncharacterized protein</fullName>
    </submittedName>
</protein>
<accession>A0A3M7RMU2</accession>
<name>A0A3M7RMU2_BRAPC</name>
<evidence type="ECO:0000313" key="1">
    <source>
        <dbReference type="EMBL" id="RNA24871.1"/>
    </source>
</evidence>
<comment type="caution">
    <text evidence="1">The sequence shown here is derived from an EMBL/GenBank/DDBJ whole genome shotgun (WGS) entry which is preliminary data.</text>
</comment>
<keyword evidence="2" id="KW-1185">Reference proteome</keyword>
<organism evidence="1 2">
    <name type="scientific">Brachionus plicatilis</name>
    <name type="common">Marine rotifer</name>
    <name type="synonym">Brachionus muelleri</name>
    <dbReference type="NCBI Taxonomy" id="10195"/>
    <lineage>
        <taxon>Eukaryota</taxon>
        <taxon>Metazoa</taxon>
        <taxon>Spiralia</taxon>
        <taxon>Gnathifera</taxon>
        <taxon>Rotifera</taxon>
        <taxon>Eurotatoria</taxon>
        <taxon>Monogononta</taxon>
        <taxon>Pseudotrocha</taxon>
        <taxon>Ploima</taxon>
        <taxon>Brachionidae</taxon>
        <taxon>Brachionus</taxon>
    </lineage>
</organism>
<reference evidence="1 2" key="1">
    <citation type="journal article" date="2018" name="Sci. Rep.">
        <title>Genomic signatures of local adaptation to the degree of environmental predictability in rotifers.</title>
        <authorList>
            <person name="Franch-Gras L."/>
            <person name="Hahn C."/>
            <person name="Garcia-Roger E.M."/>
            <person name="Carmona M.J."/>
            <person name="Serra M."/>
            <person name="Gomez A."/>
        </authorList>
    </citation>
    <scope>NUCLEOTIDE SEQUENCE [LARGE SCALE GENOMIC DNA]</scope>
    <source>
        <strain evidence="1">HYR1</strain>
    </source>
</reference>
<dbReference type="Proteomes" id="UP000276133">
    <property type="component" value="Unassembled WGS sequence"/>
</dbReference>
<sequence>MEDEVPEPIHSQDDELLVENQATVASNIVETQVVIPKKEVVQQDRNIKMFKQMKKKTKKKQLIKYKLI</sequence>